<dbReference type="GO" id="GO:0009103">
    <property type="term" value="P:lipopolysaccharide biosynthetic process"/>
    <property type="evidence" value="ECO:0007669"/>
    <property type="project" value="TreeGrafter"/>
</dbReference>
<evidence type="ECO:0000256" key="2">
    <source>
        <dbReference type="ARBA" id="ARBA00022475"/>
    </source>
</evidence>
<keyword evidence="2" id="KW-1003">Cell membrane</keyword>
<evidence type="ECO:0000256" key="7">
    <source>
        <dbReference type="ARBA" id="ARBA00023136"/>
    </source>
</evidence>
<keyword evidence="6 8" id="KW-1133">Transmembrane helix</keyword>
<keyword evidence="3" id="KW-0328">Glycosyltransferase</keyword>
<dbReference type="AlphaFoldDB" id="A0A423GSM5"/>
<feature type="transmembrane region" description="Helical" evidence="8">
    <location>
        <begin position="323"/>
        <end position="344"/>
    </location>
</feature>
<dbReference type="InterPro" id="IPR050297">
    <property type="entry name" value="LipidA_mod_glycosyltrf_83"/>
</dbReference>
<evidence type="ECO:0000256" key="1">
    <source>
        <dbReference type="ARBA" id="ARBA00004651"/>
    </source>
</evidence>
<dbReference type="GO" id="GO:0010041">
    <property type="term" value="P:response to iron(III) ion"/>
    <property type="evidence" value="ECO:0007669"/>
    <property type="project" value="TreeGrafter"/>
</dbReference>
<dbReference type="Pfam" id="PF13231">
    <property type="entry name" value="PMT_2"/>
    <property type="match status" value="1"/>
</dbReference>
<feature type="domain" description="Glycosyltransferase RgtA/B/C/D-like" evidence="9">
    <location>
        <begin position="66"/>
        <end position="228"/>
    </location>
</feature>
<evidence type="ECO:0000256" key="5">
    <source>
        <dbReference type="ARBA" id="ARBA00022692"/>
    </source>
</evidence>
<evidence type="ECO:0000256" key="4">
    <source>
        <dbReference type="ARBA" id="ARBA00022679"/>
    </source>
</evidence>
<comment type="subcellular location">
    <subcellularLocation>
        <location evidence="1">Cell membrane</location>
        <topology evidence="1">Multi-pass membrane protein</topology>
    </subcellularLocation>
</comment>
<feature type="transmembrane region" description="Helical" evidence="8">
    <location>
        <begin position="164"/>
        <end position="192"/>
    </location>
</feature>
<feature type="transmembrane region" description="Helical" evidence="8">
    <location>
        <begin position="138"/>
        <end position="157"/>
    </location>
</feature>
<dbReference type="GO" id="GO:0005886">
    <property type="term" value="C:plasma membrane"/>
    <property type="evidence" value="ECO:0007669"/>
    <property type="project" value="UniProtKB-SubCell"/>
</dbReference>
<reference evidence="10 11" key="1">
    <citation type="submission" date="2016-10" db="EMBL/GenBank/DDBJ databases">
        <title>Comparative genome analysis of multiple Pseudomonas spp. focuses on biocontrol and plant growth promoting traits.</title>
        <authorList>
            <person name="Tao X.-Y."/>
            <person name="Taylor C.G."/>
        </authorList>
    </citation>
    <scope>NUCLEOTIDE SEQUENCE [LARGE SCALE GENOMIC DNA]</scope>
    <source>
        <strain evidence="10 11">37D10</strain>
    </source>
</reference>
<feature type="transmembrane region" description="Helical" evidence="8">
    <location>
        <begin position="86"/>
        <end position="107"/>
    </location>
</feature>
<dbReference type="PANTHER" id="PTHR33908:SF3">
    <property type="entry name" value="UNDECAPRENYL PHOSPHATE-ALPHA-4-AMINO-4-DEOXY-L-ARABINOSE ARABINOSYL TRANSFERASE"/>
    <property type="match status" value="1"/>
</dbReference>
<evidence type="ECO:0000256" key="6">
    <source>
        <dbReference type="ARBA" id="ARBA00022989"/>
    </source>
</evidence>
<feature type="transmembrane region" description="Helical" evidence="8">
    <location>
        <begin position="240"/>
        <end position="258"/>
    </location>
</feature>
<feature type="transmembrane region" description="Helical" evidence="8">
    <location>
        <begin position="351"/>
        <end position="370"/>
    </location>
</feature>
<evidence type="ECO:0000313" key="11">
    <source>
        <dbReference type="Proteomes" id="UP000284684"/>
    </source>
</evidence>
<dbReference type="InterPro" id="IPR038731">
    <property type="entry name" value="RgtA/B/C-like"/>
</dbReference>
<accession>A0A423GSM5</accession>
<organism evidence="10 11">
    <name type="scientific">Pseudomonas brassicacearum</name>
    <dbReference type="NCBI Taxonomy" id="930166"/>
    <lineage>
        <taxon>Bacteria</taxon>
        <taxon>Pseudomonadati</taxon>
        <taxon>Pseudomonadota</taxon>
        <taxon>Gammaproteobacteria</taxon>
        <taxon>Pseudomonadales</taxon>
        <taxon>Pseudomonadaceae</taxon>
        <taxon>Pseudomonas</taxon>
    </lineage>
</organism>
<feature type="transmembrane region" description="Helical" evidence="8">
    <location>
        <begin position="12"/>
        <end position="31"/>
    </location>
</feature>
<evidence type="ECO:0000259" key="9">
    <source>
        <dbReference type="Pfam" id="PF13231"/>
    </source>
</evidence>
<dbReference type="Proteomes" id="UP000284684">
    <property type="component" value="Unassembled WGS sequence"/>
</dbReference>
<comment type="caution">
    <text evidence="10">The sequence shown here is derived from an EMBL/GenBank/DDBJ whole genome shotgun (WGS) entry which is preliminary data.</text>
</comment>
<sequence>MVSQVNRSSARTLQSTCWILLIILAAAGVRFHDLSEPAIWADEGFTLLLSSYSPSQILFHTARDVHPPLYYLVLHEWMNVFGHGVFAARSLSALADVVTVGLGIWLVRLVSTRRAAMLAGIMLALLPIAVRYSQEVRMYALLALLMVSATIAFVYWVKGSGSHWLLAVYALLMLAGLYTHYFAAVCMASHWAWLLVLRFQRVAQHKQLLAPAWWMANGAVILLFMPWVPSLMNQLRFSGFNWIAPLDVPTVVSAFWQFVSYSDGPKESIWLFYSLPLLMLLVSAVIVMRDTSEKRFSTLLVIYTWFPLVLIAGVSLVRPLFIYRYFVFVALGFPMILAVALDALWGRAKALFFVLLLLIVSMESVGLYNVHQRGHVVYVEVNKVDALADYINASARPDDGVVVANNFLYYPFAYYNKTGVTPMLYTPPKKDGTSGRPDGYLTSTLTQQNADKVYLDNLERLTPGSGRVWVLDGRGDGAQQVVIPESWRLLDTFTKGDGDVRLFSVSRGIR</sequence>
<protein>
    <recommendedName>
        <fullName evidence="9">Glycosyltransferase RgtA/B/C/D-like domain-containing protein</fullName>
    </recommendedName>
</protein>
<feature type="transmembrane region" description="Helical" evidence="8">
    <location>
        <begin position="212"/>
        <end position="228"/>
    </location>
</feature>
<feature type="transmembrane region" description="Helical" evidence="8">
    <location>
        <begin position="300"/>
        <end position="317"/>
    </location>
</feature>
<proteinExistence type="predicted"/>
<feature type="transmembrane region" description="Helical" evidence="8">
    <location>
        <begin position="270"/>
        <end position="288"/>
    </location>
</feature>
<name>A0A423GSM5_9PSED</name>
<keyword evidence="4" id="KW-0808">Transferase</keyword>
<keyword evidence="5 8" id="KW-0812">Transmembrane</keyword>
<dbReference type="PANTHER" id="PTHR33908">
    <property type="entry name" value="MANNOSYLTRANSFERASE YKCB-RELATED"/>
    <property type="match status" value="1"/>
</dbReference>
<dbReference type="EMBL" id="MOBI01000013">
    <property type="protein sequence ID" value="ROM99037.1"/>
    <property type="molecule type" value="Genomic_DNA"/>
</dbReference>
<dbReference type="GO" id="GO:0016763">
    <property type="term" value="F:pentosyltransferase activity"/>
    <property type="evidence" value="ECO:0007669"/>
    <property type="project" value="TreeGrafter"/>
</dbReference>
<evidence type="ECO:0000256" key="3">
    <source>
        <dbReference type="ARBA" id="ARBA00022676"/>
    </source>
</evidence>
<evidence type="ECO:0000256" key="8">
    <source>
        <dbReference type="SAM" id="Phobius"/>
    </source>
</evidence>
<keyword evidence="7 8" id="KW-0472">Membrane</keyword>
<feature type="transmembrane region" description="Helical" evidence="8">
    <location>
        <begin position="114"/>
        <end position="132"/>
    </location>
</feature>
<gene>
    <name evidence="10" type="ORF">BK658_10690</name>
</gene>
<evidence type="ECO:0000313" key="10">
    <source>
        <dbReference type="EMBL" id="ROM99037.1"/>
    </source>
</evidence>